<keyword evidence="1" id="KW-0472">Membrane</keyword>
<dbReference type="PhylomeDB" id="B4HCK9"/>
<proteinExistence type="predicted"/>
<dbReference type="OMA" id="LWPSFQV"/>
<reference evidence="2 3" key="1">
    <citation type="journal article" date="2007" name="Nature">
        <title>Evolution of genes and genomes on the Drosophila phylogeny.</title>
        <authorList>
            <consortium name="Drosophila 12 Genomes Consortium"/>
            <person name="Clark A.G."/>
            <person name="Eisen M.B."/>
            <person name="Smith D.R."/>
            <person name="Bergman C.M."/>
            <person name="Oliver B."/>
            <person name="Markow T.A."/>
            <person name="Kaufman T.C."/>
            <person name="Kellis M."/>
            <person name="Gelbart W."/>
            <person name="Iyer V.N."/>
            <person name="Pollard D.A."/>
            <person name="Sackton T.B."/>
            <person name="Larracuente A.M."/>
            <person name="Singh N.D."/>
            <person name="Abad J.P."/>
            <person name="Abt D.N."/>
            <person name="Adryan B."/>
            <person name="Aguade M."/>
            <person name="Akashi H."/>
            <person name="Anderson W.W."/>
            <person name="Aquadro C.F."/>
            <person name="Ardell D.H."/>
            <person name="Arguello R."/>
            <person name="Artieri C.G."/>
            <person name="Barbash D.A."/>
            <person name="Barker D."/>
            <person name="Barsanti P."/>
            <person name="Batterham P."/>
            <person name="Batzoglou S."/>
            <person name="Begun D."/>
            <person name="Bhutkar A."/>
            <person name="Blanco E."/>
            <person name="Bosak S.A."/>
            <person name="Bradley R.K."/>
            <person name="Brand A.D."/>
            <person name="Brent M.R."/>
            <person name="Brooks A.N."/>
            <person name="Brown R.H."/>
            <person name="Butlin R.K."/>
            <person name="Caggese C."/>
            <person name="Calvi B.R."/>
            <person name="Bernardo de Carvalho A."/>
            <person name="Caspi A."/>
            <person name="Castrezana S."/>
            <person name="Celniker S.E."/>
            <person name="Chang J.L."/>
            <person name="Chapple C."/>
            <person name="Chatterji S."/>
            <person name="Chinwalla A."/>
            <person name="Civetta A."/>
            <person name="Clifton S.W."/>
            <person name="Comeron J.M."/>
            <person name="Costello J.C."/>
            <person name="Coyne J.A."/>
            <person name="Daub J."/>
            <person name="David R.G."/>
            <person name="Delcher A.L."/>
            <person name="Delehaunty K."/>
            <person name="Do C.B."/>
            <person name="Ebling H."/>
            <person name="Edwards K."/>
            <person name="Eickbush T."/>
            <person name="Evans J.D."/>
            <person name="Filipski A."/>
            <person name="Findeiss S."/>
            <person name="Freyhult E."/>
            <person name="Fulton L."/>
            <person name="Fulton R."/>
            <person name="Garcia A.C."/>
            <person name="Gardiner A."/>
            <person name="Garfield D.A."/>
            <person name="Garvin B.E."/>
            <person name="Gibson G."/>
            <person name="Gilbert D."/>
            <person name="Gnerre S."/>
            <person name="Godfrey J."/>
            <person name="Good R."/>
            <person name="Gotea V."/>
            <person name="Gravely B."/>
            <person name="Greenberg A.J."/>
            <person name="Griffiths-Jones S."/>
            <person name="Gross S."/>
            <person name="Guigo R."/>
            <person name="Gustafson E.A."/>
            <person name="Haerty W."/>
            <person name="Hahn M.W."/>
            <person name="Halligan D.L."/>
            <person name="Halpern A.L."/>
            <person name="Halter G.M."/>
            <person name="Han M.V."/>
            <person name="Heger A."/>
            <person name="Hillier L."/>
            <person name="Hinrichs A.S."/>
            <person name="Holmes I."/>
            <person name="Hoskins R.A."/>
            <person name="Hubisz M.J."/>
            <person name="Hultmark D."/>
            <person name="Huntley M.A."/>
            <person name="Jaffe D.B."/>
            <person name="Jagadeeshan S."/>
            <person name="Jeck W.R."/>
            <person name="Johnson J."/>
            <person name="Jones C.D."/>
            <person name="Jordan W.C."/>
            <person name="Karpen G.H."/>
            <person name="Kataoka E."/>
            <person name="Keightley P.D."/>
            <person name="Kheradpour P."/>
            <person name="Kirkness E.F."/>
            <person name="Koerich L.B."/>
            <person name="Kristiansen K."/>
            <person name="Kudrna D."/>
            <person name="Kulathinal R.J."/>
            <person name="Kumar S."/>
            <person name="Kwok R."/>
            <person name="Lander E."/>
            <person name="Langley C.H."/>
            <person name="Lapoint R."/>
            <person name="Lazzaro B.P."/>
            <person name="Lee S.J."/>
            <person name="Levesque L."/>
            <person name="Li R."/>
            <person name="Lin C.F."/>
            <person name="Lin M.F."/>
            <person name="Lindblad-Toh K."/>
            <person name="Llopart A."/>
            <person name="Long M."/>
            <person name="Low L."/>
            <person name="Lozovsky E."/>
            <person name="Lu J."/>
            <person name="Luo M."/>
            <person name="Machado C.A."/>
            <person name="Makalowski W."/>
            <person name="Marzo M."/>
            <person name="Matsuda M."/>
            <person name="Matzkin L."/>
            <person name="McAllister B."/>
            <person name="McBride C.S."/>
            <person name="McKernan B."/>
            <person name="McKernan K."/>
            <person name="Mendez-Lago M."/>
            <person name="Minx P."/>
            <person name="Mollenhauer M.U."/>
            <person name="Montooth K."/>
            <person name="Mount S.M."/>
            <person name="Mu X."/>
            <person name="Myers E."/>
            <person name="Negre B."/>
            <person name="Newfeld S."/>
            <person name="Nielsen R."/>
            <person name="Noor M.A."/>
            <person name="O'Grady P."/>
            <person name="Pachter L."/>
            <person name="Papaceit M."/>
            <person name="Parisi M.J."/>
            <person name="Parisi M."/>
            <person name="Parts L."/>
            <person name="Pedersen J.S."/>
            <person name="Pesole G."/>
            <person name="Phillippy A.M."/>
            <person name="Ponting C.P."/>
            <person name="Pop M."/>
            <person name="Porcelli D."/>
            <person name="Powell J.R."/>
            <person name="Prohaska S."/>
            <person name="Pruitt K."/>
            <person name="Puig M."/>
            <person name="Quesneville H."/>
            <person name="Ram K.R."/>
            <person name="Rand D."/>
            <person name="Rasmussen M.D."/>
            <person name="Reed L.K."/>
            <person name="Reenan R."/>
            <person name="Reily A."/>
            <person name="Remington K.A."/>
            <person name="Rieger T.T."/>
            <person name="Ritchie M.G."/>
            <person name="Robin C."/>
            <person name="Rogers Y.H."/>
            <person name="Rohde C."/>
            <person name="Rozas J."/>
            <person name="Rubenfield M.J."/>
            <person name="Ruiz A."/>
            <person name="Russo S."/>
            <person name="Salzberg S.L."/>
            <person name="Sanchez-Gracia A."/>
            <person name="Saranga D.J."/>
            <person name="Sato H."/>
            <person name="Schaeffer S.W."/>
            <person name="Schatz M.C."/>
            <person name="Schlenke T."/>
            <person name="Schwartz R."/>
            <person name="Segarra C."/>
            <person name="Singh R.S."/>
            <person name="Sirot L."/>
            <person name="Sirota M."/>
            <person name="Sisneros N.B."/>
            <person name="Smith C.D."/>
            <person name="Smith T.F."/>
            <person name="Spieth J."/>
            <person name="Stage D.E."/>
            <person name="Stark A."/>
            <person name="Stephan W."/>
            <person name="Strausberg R.L."/>
            <person name="Strempel S."/>
            <person name="Sturgill D."/>
            <person name="Sutton G."/>
            <person name="Sutton G.G."/>
            <person name="Tao W."/>
            <person name="Teichmann S."/>
            <person name="Tobari Y.N."/>
            <person name="Tomimura Y."/>
            <person name="Tsolas J.M."/>
            <person name="Valente V.L."/>
            <person name="Venter E."/>
            <person name="Venter J.C."/>
            <person name="Vicario S."/>
            <person name="Vieira F.G."/>
            <person name="Vilella A.J."/>
            <person name="Villasante A."/>
            <person name="Walenz B."/>
            <person name="Wang J."/>
            <person name="Wasserman M."/>
            <person name="Watts T."/>
            <person name="Wilson D."/>
            <person name="Wilson R.K."/>
            <person name="Wing R.A."/>
            <person name="Wolfner M.F."/>
            <person name="Wong A."/>
            <person name="Wong G.K."/>
            <person name="Wu C.I."/>
            <person name="Wu G."/>
            <person name="Yamamoto D."/>
            <person name="Yang H.P."/>
            <person name="Yang S.P."/>
            <person name="Yorke J.A."/>
            <person name="Yoshida K."/>
            <person name="Zdobnov E."/>
            <person name="Zhang P."/>
            <person name="Zhang Y."/>
            <person name="Zimin A.V."/>
            <person name="Baldwin J."/>
            <person name="Abdouelleil A."/>
            <person name="Abdulkadir J."/>
            <person name="Abebe A."/>
            <person name="Abera B."/>
            <person name="Abreu J."/>
            <person name="Acer S.C."/>
            <person name="Aftuck L."/>
            <person name="Alexander A."/>
            <person name="An P."/>
            <person name="Anderson E."/>
            <person name="Anderson S."/>
            <person name="Arachi H."/>
            <person name="Azer M."/>
            <person name="Bachantsang P."/>
            <person name="Barry A."/>
            <person name="Bayul T."/>
            <person name="Berlin A."/>
            <person name="Bessette D."/>
            <person name="Bloom T."/>
            <person name="Blye J."/>
            <person name="Boguslavskiy L."/>
            <person name="Bonnet C."/>
            <person name="Boukhgalter B."/>
            <person name="Bourzgui I."/>
            <person name="Brown A."/>
            <person name="Cahill P."/>
            <person name="Channer S."/>
            <person name="Cheshatsang Y."/>
            <person name="Chuda L."/>
            <person name="Citroen M."/>
            <person name="Collymore A."/>
            <person name="Cooke P."/>
            <person name="Costello M."/>
            <person name="D'Aco K."/>
            <person name="Daza R."/>
            <person name="De Haan G."/>
            <person name="DeGray S."/>
            <person name="DeMaso C."/>
            <person name="Dhargay N."/>
            <person name="Dooley K."/>
            <person name="Dooley E."/>
            <person name="Doricent M."/>
            <person name="Dorje P."/>
            <person name="Dorjee K."/>
            <person name="Dupes A."/>
            <person name="Elong R."/>
            <person name="Falk J."/>
            <person name="Farina A."/>
            <person name="Faro S."/>
            <person name="Ferguson D."/>
            <person name="Fisher S."/>
            <person name="Foley C.D."/>
            <person name="Franke A."/>
            <person name="Friedrich D."/>
            <person name="Gadbois L."/>
            <person name="Gearin G."/>
            <person name="Gearin C.R."/>
            <person name="Giannoukos G."/>
            <person name="Goode T."/>
            <person name="Graham J."/>
            <person name="Grandbois E."/>
            <person name="Grewal S."/>
            <person name="Gyaltsen K."/>
            <person name="Hafez N."/>
            <person name="Hagos B."/>
            <person name="Hall J."/>
            <person name="Henson C."/>
            <person name="Hollinger A."/>
            <person name="Honan T."/>
            <person name="Huard M.D."/>
            <person name="Hughes L."/>
            <person name="Hurhula B."/>
            <person name="Husby M.E."/>
            <person name="Kamat A."/>
            <person name="Kanga B."/>
            <person name="Kashin S."/>
            <person name="Khazanovich D."/>
            <person name="Kisner P."/>
            <person name="Lance K."/>
            <person name="Lara M."/>
            <person name="Lee W."/>
            <person name="Lennon N."/>
            <person name="Letendre F."/>
            <person name="LeVine R."/>
            <person name="Lipovsky A."/>
            <person name="Liu X."/>
            <person name="Liu J."/>
            <person name="Liu S."/>
            <person name="Lokyitsang T."/>
            <person name="Lokyitsang Y."/>
            <person name="Lubonja R."/>
            <person name="Lui A."/>
            <person name="MacDonald P."/>
            <person name="Magnisalis V."/>
            <person name="Maru K."/>
            <person name="Matthews C."/>
            <person name="McCusker W."/>
            <person name="McDonough S."/>
            <person name="Mehta T."/>
            <person name="Meldrim J."/>
            <person name="Meneus L."/>
            <person name="Mihai O."/>
            <person name="Mihalev A."/>
            <person name="Mihova T."/>
            <person name="Mittelman R."/>
            <person name="Mlenga V."/>
            <person name="Montmayeur A."/>
            <person name="Mulrain L."/>
            <person name="Navidi A."/>
            <person name="Naylor J."/>
            <person name="Negash T."/>
            <person name="Nguyen T."/>
            <person name="Nguyen N."/>
            <person name="Nicol R."/>
            <person name="Norbu C."/>
            <person name="Norbu N."/>
            <person name="Novod N."/>
            <person name="O'Neill B."/>
            <person name="Osman S."/>
            <person name="Markiewicz E."/>
            <person name="Oyono O.L."/>
            <person name="Patti C."/>
            <person name="Phunkhang P."/>
            <person name="Pierre F."/>
            <person name="Priest M."/>
            <person name="Raghuraman S."/>
            <person name="Rege F."/>
            <person name="Reyes R."/>
            <person name="Rise C."/>
            <person name="Rogov P."/>
            <person name="Ross K."/>
            <person name="Ryan E."/>
            <person name="Settipalli S."/>
            <person name="Shea T."/>
            <person name="Sherpa N."/>
            <person name="Shi L."/>
            <person name="Shih D."/>
            <person name="Sparrow T."/>
            <person name="Spaulding J."/>
            <person name="Stalker J."/>
            <person name="Stange-Thomann N."/>
            <person name="Stavropoulos S."/>
            <person name="Stone C."/>
            <person name="Strader C."/>
            <person name="Tesfaye S."/>
            <person name="Thomson T."/>
            <person name="Thoulutsang Y."/>
            <person name="Thoulutsang D."/>
            <person name="Topham K."/>
            <person name="Topping I."/>
            <person name="Tsamla T."/>
            <person name="Vassiliev H."/>
            <person name="Vo A."/>
            <person name="Wangchuk T."/>
            <person name="Wangdi T."/>
            <person name="Weiand M."/>
            <person name="Wilkinson J."/>
            <person name="Wilson A."/>
            <person name="Yadav S."/>
            <person name="Young G."/>
            <person name="Yu Q."/>
            <person name="Zembek L."/>
            <person name="Zhong D."/>
            <person name="Zimmer A."/>
            <person name="Zwirko Z."/>
            <person name="Jaffe D.B."/>
            <person name="Alvarez P."/>
            <person name="Brockman W."/>
            <person name="Butler J."/>
            <person name="Chin C."/>
            <person name="Gnerre S."/>
            <person name="Grabherr M."/>
            <person name="Kleber M."/>
            <person name="Mauceli E."/>
            <person name="MacCallum I."/>
        </authorList>
    </citation>
    <scope>NUCLEOTIDE SEQUENCE [LARGE SCALE GENOMIC DNA]</scope>
    <source>
        <strain evidence="3">MSH-3 / Tucson 14011-0111.49</strain>
    </source>
</reference>
<feature type="transmembrane region" description="Helical" evidence="1">
    <location>
        <begin position="84"/>
        <end position="103"/>
    </location>
</feature>
<evidence type="ECO:0000313" key="2">
    <source>
        <dbReference type="EMBL" id="EDW27426.1"/>
    </source>
</evidence>
<keyword evidence="3" id="KW-1185">Reference proteome</keyword>
<organism evidence="3">
    <name type="scientific">Drosophila persimilis</name>
    <name type="common">Fruit fly</name>
    <dbReference type="NCBI Taxonomy" id="7234"/>
    <lineage>
        <taxon>Eukaryota</taxon>
        <taxon>Metazoa</taxon>
        <taxon>Ecdysozoa</taxon>
        <taxon>Arthropoda</taxon>
        <taxon>Hexapoda</taxon>
        <taxon>Insecta</taxon>
        <taxon>Pterygota</taxon>
        <taxon>Neoptera</taxon>
        <taxon>Endopterygota</taxon>
        <taxon>Diptera</taxon>
        <taxon>Brachycera</taxon>
        <taxon>Muscomorpha</taxon>
        <taxon>Ephydroidea</taxon>
        <taxon>Drosophilidae</taxon>
        <taxon>Drosophila</taxon>
        <taxon>Sophophora</taxon>
    </lineage>
</organism>
<dbReference type="EMBL" id="CH479353">
    <property type="protein sequence ID" value="EDW27426.1"/>
    <property type="molecule type" value="Genomic_DNA"/>
</dbReference>
<keyword evidence="1" id="KW-1133">Transmembrane helix</keyword>
<keyword evidence="1" id="KW-0812">Transmembrane</keyword>
<evidence type="ECO:0000256" key="1">
    <source>
        <dbReference type="SAM" id="Phobius"/>
    </source>
</evidence>
<name>B4HCK9_DROPE</name>
<dbReference type="Proteomes" id="UP000008744">
    <property type="component" value="Unassembled WGS sequence"/>
</dbReference>
<gene>
    <name evidence="2" type="primary">Dper\GL21028</name>
    <name evidence="2" type="ORF">Dper_GL21028</name>
</gene>
<sequence length="189" mass="20679">MSDKTFSGSMVIHYENCSISAGGIKYVDAATTIADKIKINMPHIQNITTLTSNKELSLQDLHLNDLENSLEVIRLRDQATAHLTAVYVLIGILLIATTLVWIFKRRTITFTPASLDSVVTPATASLAIPSLWPSFQVKGGGVTDNGHGNVPLNDYVVQPGHCNVQLNTLTTLTVATFYIPRHKQRAYTS</sequence>
<evidence type="ECO:0000313" key="3">
    <source>
        <dbReference type="Proteomes" id="UP000008744"/>
    </source>
</evidence>
<protein>
    <submittedName>
        <fullName evidence="2">GL21028</fullName>
    </submittedName>
</protein>
<dbReference type="HOGENOM" id="CLU_123520_0_0_1"/>
<dbReference type="AlphaFoldDB" id="B4HCK9"/>
<accession>B4HCK9</accession>